<protein>
    <recommendedName>
        <fullName evidence="5">Cysteine synthase</fullName>
        <ecNumber evidence="4">2.5.1.47</ecNumber>
    </recommendedName>
    <alternativeName>
        <fullName evidence="8">O-acetylserine (thiol)-lyase</fullName>
    </alternativeName>
    <alternativeName>
        <fullName evidence="9">O-acetylserine sulfhydrylase</fullName>
    </alternativeName>
</protein>
<dbReference type="Pfam" id="PF00291">
    <property type="entry name" value="PALP"/>
    <property type="match status" value="1"/>
</dbReference>
<evidence type="ECO:0000256" key="3">
    <source>
        <dbReference type="ARBA" id="ARBA00007103"/>
    </source>
</evidence>
<accession>A0A4P6YTZ2</accession>
<evidence type="ECO:0000256" key="10">
    <source>
        <dbReference type="ARBA" id="ARBA00047931"/>
    </source>
</evidence>
<evidence type="ECO:0000256" key="5">
    <source>
        <dbReference type="ARBA" id="ARBA00019371"/>
    </source>
</evidence>
<feature type="binding site" evidence="11">
    <location>
        <position position="74"/>
    </location>
    <ligand>
        <name>pyridoxal 5'-phosphate</name>
        <dbReference type="ChEBI" id="CHEBI:597326"/>
    </ligand>
</feature>
<dbReference type="KEGG" id="wei:EQG49_06750"/>
<dbReference type="FunFam" id="3.40.50.1100:FF:000118">
    <property type="entry name" value="Related to CYS4-cystathionine beta-synthase"/>
    <property type="match status" value="1"/>
</dbReference>
<dbReference type="Gene3D" id="3.40.50.1100">
    <property type="match status" value="2"/>
</dbReference>
<evidence type="ECO:0000256" key="9">
    <source>
        <dbReference type="ARBA" id="ARBA00033075"/>
    </source>
</evidence>
<dbReference type="InterPro" id="IPR001926">
    <property type="entry name" value="TrpB-like_PALP"/>
</dbReference>
<dbReference type="PANTHER" id="PTHR10314">
    <property type="entry name" value="CYSTATHIONINE BETA-SYNTHASE"/>
    <property type="match status" value="1"/>
</dbReference>
<comment type="catalytic activity">
    <reaction evidence="10">
        <text>O-acetyl-L-serine + hydrogen sulfide = L-cysteine + acetate</text>
        <dbReference type="Rhea" id="RHEA:14829"/>
        <dbReference type="ChEBI" id="CHEBI:29919"/>
        <dbReference type="ChEBI" id="CHEBI:30089"/>
        <dbReference type="ChEBI" id="CHEBI:35235"/>
        <dbReference type="ChEBI" id="CHEBI:58340"/>
        <dbReference type="EC" id="2.5.1.47"/>
    </reaction>
</comment>
<dbReference type="EMBL" id="CP037940">
    <property type="protein sequence ID" value="QBO36180.1"/>
    <property type="molecule type" value="Genomic_DNA"/>
</dbReference>
<dbReference type="SUPFAM" id="SSF53686">
    <property type="entry name" value="Tryptophan synthase beta subunit-like PLP-dependent enzymes"/>
    <property type="match status" value="1"/>
</dbReference>
<keyword evidence="14" id="KW-0808">Transferase</keyword>
<dbReference type="Proteomes" id="UP000292886">
    <property type="component" value="Chromosome"/>
</dbReference>
<evidence type="ECO:0000313" key="15">
    <source>
        <dbReference type="Proteomes" id="UP000292886"/>
    </source>
</evidence>
<evidence type="ECO:0000256" key="12">
    <source>
        <dbReference type="PIRSR" id="PIRSR605856-51"/>
    </source>
</evidence>
<dbReference type="OrthoDB" id="9808024at2"/>
<evidence type="ECO:0000313" key="14">
    <source>
        <dbReference type="EMBL" id="QBO36180.1"/>
    </source>
</evidence>
<organism evidence="14 15">
    <name type="scientific">Periweissella cryptocerci</name>
    <dbReference type="NCBI Taxonomy" id="2506420"/>
    <lineage>
        <taxon>Bacteria</taxon>
        <taxon>Bacillati</taxon>
        <taxon>Bacillota</taxon>
        <taxon>Bacilli</taxon>
        <taxon>Lactobacillales</taxon>
        <taxon>Lactobacillaceae</taxon>
        <taxon>Periweissella</taxon>
    </lineage>
</organism>
<feature type="binding site" evidence="11">
    <location>
        <begin position="178"/>
        <end position="182"/>
    </location>
    <ligand>
        <name>pyridoxal 5'-phosphate</name>
        <dbReference type="ChEBI" id="CHEBI:597326"/>
    </ligand>
</feature>
<name>A0A4P6YTZ2_9LACO</name>
<dbReference type="AlphaFoldDB" id="A0A4P6YTZ2"/>
<feature type="domain" description="Tryptophan synthase beta chain-like PALP" evidence="13">
    <location>
        <begin position="8"/>
        <end position="293"/>
    </location>
</feature>
<dbReference type="GO" id="GO:0006535">
    <property type="term" value="P:cysteine biosynthetic process from serine"/>
    <property type="evidence" value="ECO:0007669"/>
    <property type="project" value="InterPro"/>
</dbReference>
<proteinExistence type="inferred from homology"/>
<evidence type="ECO:0000256" key="8">
    <source>
        <dbReference type="ARBA" id="ARBA00030296"/>
    </source>
</evidence>
<dbReference type="FunFam" id="3.40.50.1100:FF:000003">
    <property type="entry name" value="Cystathionine beta-synthase"/>
    <property type="match status" value="1"/>
</dbReference>
<dbReference type="InterPro" id="IPR036052">
    <property type="entry name" value="TrpB-like_PALP_sf"/>
</dbReference>
<comment type="similarity">
    <text evidence="3">Belongs to the cysteine synthase/cystathionine beta-synthase family.</text>
</comment>
<dbReference type="InterPro" id="IPR005859">
    <property type="entry name" value="CysK"/>
</dbReference>
<evidence type="ECO:0000256" key="11">
    <source>
        <dbReference type="PIRSR" id="PIRSR605856-50"/>
    </source>
</evidence>
<dbReference type="InterPro" id="IPR050214">
    <property type="entry name" value="Cys_Synth/Cystath_Beta-Synth"/>
</dbReference>
<feature type="modified residue" description="N6-(pyridoxal phosphate)lysine" evidence="12">
    <location>
        <position position="44"/>
    </location>
</feature>
<keyword evidence="15" id="KW-1185">Reference proteome</keyword>
<dbReference type="EC" id="2.5.1.47" evidence="4"/>
<dbReference type="CDD" id="cd01561">
    <property type="entry name" value="CBS_like"/>
    <property type="match status" value="1"/>
</dbReference>
<keyword evidence="7" id="KW-0198">Cysteine biosynthesis</keyword>
<evidence type="ECO:0000256" key="2">
    <source>
        <dbReference type="ARBA" id="ARBA00004962"/>
    </source>
</evidence>
<evidence type="ECO:0000259" key="13">
    <source>
        <dbReference type="Pfam" id="PF00291"/>
    </source>
</evidence>
<dbReference type="InterPro" id="IPR005856">
    <property type="entry name" value="Cys_synth"/>
</dbReference>
<comment type="cofactor">
    <cofactor evidence="1 11">
        <name>pyridoxal 5'-phosphate</name>
        <dbReference type="ChEBI" id="CHEBI:597326"/>
    </cofactor>
</comment>
<feature type="binding site" evidence="11">
    <location>
        <position position="266"/>
    </location>
    <ligand>
        <name>pyridoxal 5'-phosphate</name>
        <dbReference type="ChEBI" id="CHEBI:597326"/>
    </ligand>
</feature>
<comment type="pathway">
    <text evidence="2">Amino-acid biosynthesis; L-cysteine biosynthesis; L-cysteine from L-serine: step 2/2.</text>
</comment>
<keyword evidence="7" id="KW-0028">Amino-acid biosynthesis</keyword>
<dbReference type="UniPathway" id="UPA00136">
    <property type="reaction ID" value="UER00200"/>
</dbReference>
<dbReference type="NCBIfam" id="TIGR01136">
    <property type="entry name" value="cysKM"/>
    <property type="match status" value="1"/>
</dbReference>
<evidence type="ECO:0000256" key="1">
    <source>
        <dbReference type="ARBA" id="ARBA00001933"/>
    </source>
</evidence>
<reference evidence="15" key="1">
    <citation type="submission" date="2019-03" db="EMBL/GenBank/DDBJ databases">
        <title>Weissella sp. 26KH-42 Genome sequencing.</title>
        <authorList>
            <person name="Heo J."/>
            <person name="Kim S.-J."/>
            <person name="Kim J.-S."/>
            <person name="Hong S.-B."/>
            <person name="Kwon S.-W."/>
        </authorList>
    </citation>
    <scope>NUCLEOTIDE SEQUENCE [LARGE SCALE GENOMIC DNA]</scope>
    <source>
        <strain evidence="15">26KH-42</strain>
    </source>
</reference>
<evidence type="ECO:0000256" key="4">
    <source>
        <dbReference type="ARBA" id="ARBA00012681"/>
    </source>
</evidence>
<gene>
    <name evidence="14" type="primary">cysK</name>
    <name evidence="14" type="ORF">EQG49_06750</name>
</gene>
<dbReference type="GO" id="GO:0004124">
    <property type="term" value="F:cysteine synthase activity"/>
    <property type="evidence" value="ECO:0007669"/>
    <property type="project" value="UniProtKB-EC"/>
</dbReference>
<keyword evidence="6 11" id="KW-0663">Pyridoxal phosphate</keyword>
<evidence type="ECO:0000256" key="6">
    <source>
        <dbReference type="ARBA" id="ARBA00022898"/>
    </source>
</evidence>
<dbReference type="NCBIfam" id="TIGR01139">
    <property type="entry name" value="cysK"/>
    <property type="match status" value="1"/>
</dbReference>
<evidence type="ECO:0000256" key="7">
    <source>
        <dbReference type="ARBA" id="ARBA00023192"/>
    </source>
</evidence>
<sequence>MMKSANILDYIGHTPIVKLQNIVPEGAADVYVKLEYFNMGGSVKDRVALKLIEDAEATGRLTKDMTLIEPTSGNTGIGIAAVAAAKGYKAIIVMPESASAERKMLVKAYGAELITTPKADGMKGSMAVVDEYLAKGGYLQLGQFINQANPQAHYETTGPEIVEFFDGKTPDVFVAGIGTGGTITGAGHYLKEQNPAIEIIGVEPAESAVLNGKAAGPHAIQGIGAGFAAEILDQKVYEKVDMVTSDQARQMARLVGAKEGILLGFSSGAAIYAAIEHAKELGAGHSVLALAPDNGERYLSTDLFA</sequence>